<organism evidence="2 3">
    <name type="scientific">Cryptolaemus montrouzieri</name>
    <dbReference type="NCBI Taxonomy" id="559131"/>
    <lineage>
        <taxon>Eukaryota</taxon>
        <taxon>Metazoa</taxon>
        <taxon>Ecdysozoa</taxon>
        <taxon>Arthropoda</taxon>
        <taxon>Hexapoda</taxon>
        <taxon>Insecta</taxon>
        <taxon>Pterygota</taxon>
        <taxon>Neoptera</taxon>
        <taxon>Endopterygota</taxon>
        <taxon>Coleoptera</taxon>
        <taxon>Polyphaga</taxon>
        <taxon>Cucujiformia</taxon>
        <taxon>Coccinelloidea</taxon>
        <taxon>Coccinellidae</taxon>
        <taxon>Scymninae</taxon>
        <taxon>Scymnini</taxon>
        <taxon>Cryptolaemus</taxon>
    </lineage>
</organism>
<accession>A0ABD2PFD9</accession>
<dbReference type="InterPro" id="IPR001753">
    <property type="entry name" value="Enoyl-CoA_hydra/iso"/>
</dbReference>
<dbReference type="CDD" id="cd06558">
    <property type="entry name" value="crotonase-like"/>
    <property type="match status" value="1"/>
</dbReference>
<protein>
    <recommendedName>
        <fullName evidence="4">Enoyl-CoA hydratase</fullName>
    </recommendedName>
</protein>
<dbReference type="EMBL" id="JABFTP020000186">
    <property type="protein sequence ID" value="KAL3289672.1"/>
    <property type="molecule type" value="Genomic_DNA"/>
</dbReference>
<proteinExistence type="predicted"/>
<dbReference type="GO" id="GO:0016829">
    <property type="term" value="F:lyase activity"/>
    <property type="evidence" value="ECO:0007669"/>
    <property type="project" value="UniProtKB-KW"/>
</dbReference>
<gene>
    <name evidence="2" type="ORF">HHI36_023078</name>
</gene>
<dbReference type="PANTHER" id="PTHR11941">
    <property type="entry name" value="ENOYL-COA HYDRATASE-RELATED"/>
    <property type="match status" value="1"/>
</dbReference>
<evidence type="ECO:0000256" key="1">
    <source>
        <dbReference type="ARBA" id="ARBA00023239"/>
    </source>
</evidence>
<sequence>MDHENIDFDNIREYLMKFDGGEIILDKKYWQEGIAILRWNNPKKKNAVSGKMMVDLKNCVEELEHWEEGKAVILCGEGGNFCSGGDLEMAKQSGFPDQAFKLSTWMMTILSRLSNLNMISICIAQGPTLGGGAEISMFCDYILVSDDVRYGFVHGKMGIVTAWGGGTKLIEKMGYHKALDLFLTSKLLSAEECVKLGIAEKVVSSSNCLGDTFLWLKEYLFHHYSVIRSFKQIANTSRKGNINDTLQCERQLTSVLWGGEENKKMLSKNIKHCASNGLN</sequence>
<dbReference type="Gene3D" id="3.90.226.10">
    <property type="entry name" value="2-enoyl-CoA Hydratase, Chain A, domain 1"/>
    <property type="match status" value="1"/>
</dbReference>
<dbReference type="InterPro" id="IPR029045">
    <property type="entry name" value="ClpP/crotonase-like_dom_sf"/>
</dbReference>
<evidence type="ECO:0000313" key="2">
    <source>
        <dbReference type="EMBL" id="KAL3289672.1"/>
    </source>
</evidence>
<comment type="caution">
    <text evidence="2">The sequence shown here is derived from an EMBL/GenBank/DDBJ whole genome shotgun (WGS) entry which is preliminary data.</text>
</comment>
<evidence type="ECO:0000313" key="3">
    <source>
        <dbReference type="Proteomes" id="UP001516400"/>
    </source>
</evidence>
<name>A0ABD2PFD9_9CUCU</name>
<dbReference type="Pfam" id="PF00378">
    <property type="entry name" value="ECH_1"/>
    <property type="match status" value="1"/>
</dbReference>
<evidence type="ECO:0008006" key="4">
    <source>
        <dbReference type="Google" id="ProtNLM"/>
    </source>
</evidence>
<dbReference type="AlphaFoldDB" id="A0ABD2PFD9"/>
<dbReference type="PANTHER" id="PTHR11941:SF27">
    <property type="entry name" value="ETHYLMALONYL-COA DECARBOXYLASE"/>
    <property type="match status" value="1"/>
</dbReference>
<dbReference type="Proteomes" id="UP001516400">
    <property type="component" value="Unassembled WGS sequence"/>
</dbReference>
<keyword evidence="3" id="KW-1185">Reference proteome</keyword>
<keyword evidence="1" id="KW-0456">Lyase</keyword>
<dbReference type="SUPFAM" id="SSF52096">
    <property type="entry name" value="ClpP/crotonase"/>
    <property type="match status" value="1"/>
</dbReference>
<reference evidence="2 3" key="1">
    <citation type="journal article" date="2021" name="BMC Biol.">
        <title>Horizontally acquired antibacterial genes associated with adaptive radiation of ladybird beetles.</title>
        <authorList>
            <person name="Li H.S."/>
            <person name="Tang X.F."/>
            <person name="Huang Y.H."/>
            <person name="Xu Z.Y."/>
            <person name="Chen M.L."/>
            <person name="Du X.Y."/>
            <person name="Qiu B.Y."/>
            <person name="Chen P.T."/>
            <person name="Zhang W."/>
            <person name="Slipinski A."/>
            <person name="Escalona H.E."/>
            <person name="Waterhouse R.M."/>
            <person name="Zwick A."/>
            <person name="Pang H."/>
        </authorList>
    </citation>
    <scope>NUCLEOTIDE SEQUENCE [LARGE SCALE GENOMIC DNA]</scope>
    <source>
        <strain evidence="2">SYSU2018</strain>
    </source>
</reference>